<dbReference type="Pfam" id="PF13839">
    <property type="entry name" value="PC-Esterase"/>
    <property type="match status" value="2"/>
</dbReference>
<dbReference type="PANTHER" id="PTHR32285:SF48">
    <property type="entry name" value="PROTEIN TRICHOME BIREFRINGENCE-LIKE 19"/>
    <property type="match status" value="1"/>
</dbReference>
<feature type="domain" description="Trichome birefringence-like C-terminal" evidence="2">
    <location>
        <begin position="184"/>
        <end position="310"/>
    </location>
</feature>
<keyword evidence="4" id="KW-1185">Reference proteome</keyword>
<dbReference type="EMBL" id="JALJOQ010000191">
    <property type="protein sequence ID" value="KAK9790536.1"/>
    <property type="molecule type" value="Genomic_DNA"/>
</dbReference>
<evidence type="ECO:0000313" key="3">
    <source>
        <dbReference type="EMBL" id="KAK9790536.1"/>
    </source>
</evidence>
<evidence type="ECO:0000259" key="2">
    <source>
        <dbReference type="Pfam" id="PF13839"/>
    </source>
</evidence>
<reference evidence="3 4" key="1">
    <citation type="journal article" date="2024" name="Nat. Commun.">
        <title>Phylogenomics reveals the evolutionary origins of lichenization in chlorophyte algae.</title>
        <authorList>
            <person name="Puginier C."/>
            <person name="Libourel C."/>
            <person name="Otte J."/>
            <person name="Skaloud P."/>
            <person name="Haon M."/>
            <person name="Grisel S."/>
            <person name="Petersen M."/>
            <person name="Berrin J.G."/>
            <person name="Delaux P.M."/>
            <person name="Dal Grande F."/>
            <person name="Keller J."/>
        </authorList>
    </citation>
    <scope>NUCLEOTIDE SEQUENCE [LARGE SCALE GENOMIC DNA]</scope>
    <source>
        <strain evidence="3 4">SAG 2036</strain>
    </source>
</reference>
<comment type="similarity">
    <text evidence="1">Belongs to the PC-esterase family. TBL subfamily.</text>
</comment>
<dbReference type="Proteomes" id="UP001465755">
    <property type="component" value="Unassembled WGS sequence"/>
</dbReference>
<dbReference type="AlphaFoldDB" id="A0AAW1NQK4"/>
<name>A0AAW1NQK4_9CHLO</name>
<dbReference type="InterPro" id="IPR026057">
    <property type="entry name" value="TBL_C"/>
</dbReference>
<feature type="domain" description="Trichome birefringence-like C-terminal" evidence="2">
    <location>
        <begin position="66"/>
        <end position="183"/>
    </location>
</feature>
<gene>
    <name evidence="3" type="ORF">WJX73_005019</name>
</gene>
<sequence length="319" mass="36679">MFQAPCVPNFAEAVRVRSYAVHLGPSLHAQLFSAVVLNLQKDARHIWAAGGKACPAWVPKACNLHHFSAEELDRKLAGRKVMMVGDSIQVQQFFSLRHMLRKVIVGPRPPAWGFFYTRSGAQFQLQAAQFLTGEPCCNHFEGQSLEVLDTAEWLQYSREADVLVLNTGHHWHRRDVSFSNYGTMVRNVMQTLRRHYKGVIIFRTSSWGHHRCAAIKVPLRNAREALDFGSLDNDPYHWMSPIFREHMWGDVAAEMGMTHRFRFANTSMTMLRGDGHLDRQQDAGSENVFDDCLHYCMPGVPDYWNWVLYNVLLSLEFNR</sequence>
<proteinExistence type="inferred from homology"/>
<dbReference type="GO" id="GO:0016413">
    <property type="term" value="F:O-acetyltransferase activity"/>
    <property type="evidence" value="ECO:0007669"/>
    <property type="project" value="InterPro"/>
</dbReference>
<dbReference type="InterPro" id="IPR029962">
    <property type="entry name" value="TBL"/>
</dbReference>
<protein>
    <recommendedName>
        <fullName evidence="2">Trichome birefringence-like C-terminal domain-containing protein</fullName>
    </recommendedName>
</protein>
<evidence type="ECO:0000256" key="1">
    <source>
        <dbReference type="ARBA" id="ARBA00007727"/>
    </source>
</evidence>
<evidence type="ECO:0000313" key="4">
    <source>
        <dbReference type="Proteomes" id="UP001465755"/>
    </source>
</evidence>
<accession>A0AAW1NQK4</accession>
<dbReference type="PANTHER" id="PTHR32285">
    <property type="entry name" value="PROTEIN TRICHOME BIREFRINGENCE-LIKE 9-RELATED"/>
    <property type="match status" value="1"/>
</dbReference>
<organism evidence="3 4">
    <name type="scientific">Symbiochloris irregularis</name>
    <dbReference type="NCBI Taxonomy" id="706552"/>
    <lineage>
        <taxon>Eukaryota</taxon>
        <taxon>Viridiplantae</taxon>
        <taxon>Chlorophyta</taxon>
        <taxon>core chlorophytes</taxon>
        <taxon>Trebouxiophyceae</taxon>
        <taxon>Trebouxiales</taxon>
        <taxon>Trebouxiaceae</taxon>
        <taxon>Symbiochloris</taxon>
    </lineage>
</organism>
<comment type="caution">
    <text evidence="3">The sequence shown here is derived from an EMBL/GenBank/DDBJ whole genome shotgun (WGS) entry which is preliminary data.</text>
</comment>